<dbReference type="InterPro" id="IPR013749">
    <property type="entry name" value="PM/HMP-P_kinase-1"/>
</dbReference>
<keyword evidence="5" id="KW-1185">Reference proteome</keyword>
<protein>
    <recommendedName>
        <fullName evidence="6">Thiamine-phosphate pyrophosphorylase</fullName>
    </recommendedName>
</protein>
<dbReference type="PANTHER" id="PTHR43198">
    <property type="entry name" value="BIFUNCTIONAL TH2 PROTEIN"/>
    <property type="match status" value="1"/>
</dbReference>
<dbReference type="Gene3D" id="3.40.1190.20">
    <property type="match status" value="1"/>
</dbReference>
<dbReference type="CDD" id="cd19365">
    <property type="entry name" value="TenA_C-like"/>
    <property type="match status" value="1"/>
</dbReference>
<dbReference type="EMBL" id="SDPN01000044">
    <property type="protein sequence ID" value="RXZ67579.1"/>
    <property type="molecule type" value="Genomic_DNA"/>
</dbReference>
<dbReference type="AlphaFoldDB" id="A0A4Q2KS62"/>
<dbReference type="RefSeq" id="WP_206737345.1">
    <property type="nucleotide sequence ID" value="NZ_SDPN01000044.1"/>
</dbReference>
<evidence type="ECO:0000259" key="3">
    <source>
        <dbReference type="Pfam" id="PF08543"/>
    </source>
</evidence>
<dbReference type="Proteomes" id="UP000293865">
    <property type="component" value="Unassembled WGS sequence"/>
</dbReference>
<sequence>LGVLVLAKGGHLGGTAAPDALVDASGRVDETRRSGAGGSAAGKSAPRIIEFLGERIETTNTHGTGCSLSSAIATLRADLGSWEAAVIEARRWLRESITHGASLEVGEGHGPISHFAGLWERGGLSTAPSPEEIESDWWAGIADVRDAIDELGFVRGLADGSLDRAPFVRYLAQDARYLRDYSRVLAVASSSATDAAEQAFWAASARGAIIGELELHASWLPEGEAFAAEPDAATTGYLNHLLATAARGDYPVLAAALLPCFWIYVDLGERLAAGAFGPQALAPGHPYASWLTTYADPAFAVATCEAIGIVTRLAATADAPTRQAMWRAFRASSEHELAFFASPLGELDARDPALAHTANPQLRGGIRGTVHEPAVFS</sequence>
<dbReference type="Pfam" id="PF03070">
    <property type="entry name" value="TENA_THI-4"/>
    <property type="match status" value="1"/>
</dbReference>
<dbReference type="Pfam" id="PF08543">
    <property type="entry name" value="Phos_pyr_kin"/>
    <property type="match status" value="1"/>
</dbReference>
<evidence type="ECO:0000259" key="2">
    <source>
        <dbReference type="Pfam" id="PF03070"/>
    </source>
</evidence>
<evidence type="ECO:0000313" key="4">
    <source>
        <dbReference type="EMBL" id="RXZ67579.1"/>
    </source>
</evidence>
<comment type="pathway">
    <text evidence="1">Cofactor biosynthesis; thiamine diphosphate biosynthesis.</text>
</comment>
<reference evidence="4 5" key="1">
    <citation type="submission" date="2019-01" db="EMBL/GenBank/DDBJ databases">
        <title>Agromyces.</title>
        <authorList>
            <person name="Li J."/>
        </authorList>
    </citation>
    <scope>NUCLEOTIDE SEQUENCE [LARGE SCALE GENOMIC DNA]</scope>
    <source>
        <strain evidence="4 5">DSM 15934</strain>
    </source>
</reference>
<dbReference type="InterPro" id="IPR016084">
    <property type="entry name" value="Haem_Oase-like_multi-hlx"/>
</dbReference>
<feature type="domain" description="Thiaminase-2/PQQC" evidence="2">
    <location>
        <begin position="153"/>
        <end position="342"/>
    </location>
</feature>
<organism evidence="4 5">
    <name type="scientific">Agromyces albus</name>
    <dbReference type="NCBI Taxonomy" id="205332"/>
    <lineage>
        <taxon>Bacteria</taxon>
        <taxon>Bacillati</taxon>
        <taxon>Actinomycetota</taxon>
        <taxon>Actinomycetes</taxon>
        <taxon>Micrococcales</taxon>
        <taxon>Microbacteriaceae</taxon>
        <taxon>Agromyces</taxon>
    </lineage>
</organism>
<gene>
    <name evidence="4" type="ORF">ESP51_17070</name>
</gene>
<feature type="non-terminal residue" evidence="4">
    <location>
        <position position="1"/>
    </location>
</feature>
<dbReference type="InterPro" id="IPR050967">
    <property type="entry name" value="Thiamine_Salvage_TenA"/>
</dbReference>
<evidence type="ECO:0000256" key="1">
    <source>
        <dbReference type="ARBA" id="ARBA00004948"/>
    </source>
</evidence>
<evidence type="ECO:0008006" key="6">
    <source>
        <dbReference type="Google" id="ProtNLM"/>
    </source>
</evidence>
<dbReference type="SUPFAM" id="SSF48613">
    <property type="entry name" value="Heme oxygenase-like"/>
    <property type="match status" value="1"/>
</dbReference>
<comment type="caution">
    <text evidence="4">The sequence shown here is derived from an EMBL/GenBank/DDBJ whole genome shotgun (WGS) entry which is preliminary data.</text>
</comment>
<dbReference type="InterPro" id="IPR004305">
    <property type="entry name" value="Thiaminase-2/PQQC"/>
</dbReference>
<accession>A0A4Q2KS62</accession>
<name>A0A4Q2KS62_9MICO</name>
<dbReference type="GO" id="GO:0005829">
    <property type="term" value="C:cytosol"/>
    <property type="evidence" value="ECO:0007669"/>
    <property type="project" value="TreeGrafter"/>
</dbReference>
<dbReference type="PANTHER" id="PTHR43198:SF2">
    <property type="entry name" value="SI:CH1073-67J19.1-RELATED"/>
    <property type="match status" value="1"/>
</dbReference>
<feature type="domain" description="Pyridoxamine kinase/Phosphomethylpyrimidine kinase" evidence="3">
    <location>
        <begin position="47"/>
        <end position="112"/>
    </location>
</feature>
<dbReference type="Gene3D" id="1.20.910.10">
    <property type="entry name" value="Heme oxygenase-like"/>
    <property type="match status" value="1"/>
</dbReference>
<proteinExistence type="predicted"/>
<dbReference type="InterPro" id="IPR029056">
    <property type="entry name" value="Ribokinase-like"/>
</dbReference>
<dbReference type="SUPFAM" id="SSF53613">
    <property type="entry name" value="Ribokinase-like"/>
    <property type="match status" value="1"/>
</dbReference>
<evidence type="ECO:0000313" key="5">
    <source>
        <dbReference type="Proteomes" id="UP000293865"/>
    </source>
</evidence>